<dbReference type="CDD" id="cd00190">
    <property type="entry name" value="Tryp_SPc"/>
    <property type="match status" value="1"/>
</dbReference>
<dbReference type="PROSITE" id="PS50240">
    <property type="entry name" value="TRYPSIN_DOM"/>
    <property type="match status" value="1"/>
</dbReference>
<comment type="similarity">
    <text evidence="1">Belongs to the peptidase S1 family. Snake venom subfamily.</text>
</comment>
<dbReference type="GO" id="GO:0005576">
    <property type="term" value="C:extracellular region"/>
    <property type="evidence" value="ECO:0007669"/>
    <property type="project" value="UniProtKB-ARBA"/>
</dbReference>
<dbReference type="InterPro" id="IPR009003">
    <property type="entry name" value="Peptidase_S1_PA"/>
</dbReference>
<evidence type="ECO:0000256" key="3">
    <source>
        <dbReference type="ARBA" id="ARBA00022729"/>
    </source>
</evidence>
<name>A0A8D0HHS1_SPHPU</name>
<evidence type="ECO:0000256" key="1">
    <source>
        <dbReference type="ARBA" id="ARBA00009228"/>
    </source>
</evidence>
<dbReference type="PROSITE" id="PS00134">
    <property type="entry name" value="TRYPSIN_HIS"/>
    <property type="match status" value="1"/>
</dbReference>
<proteinExistence type="inferred from homology"/>
<evidence type="ECO:0000256" key="2">
    <source>
        <dbReference type="ARBA" id="ARBA00022670"/>
    </source>
</evidence>
<dbReference type="InterPro" id="IPR001314">
    <property type="entry name" value="Peptidase_S1A"/>
</dbReference>
<reference evidence="10" key="2">
    <citation type="submission" date="2025-09" db="UniProtKB">
        <authorList>
            <consortium name="Ensembl"/>
        </authorList>
    </citation>
    <scope>IDENTIFICATION</scope>
</reference>
<keyword evidence="4 8" id="KW-0378">Hydrolase</keyword>
<dbReference type="SMART" id="SM00020">
    <property type="entry name" value="Tryp_SPc"/>
    <property type="match status" value="1"/>
</dbReference>
<sequence length="252" mass="27748">RHLSRETLGVGYHVPPSHESEIIGGNEADPHSRPYMAYLFINTDWGSEFACGGFLIRDNVVMTAAHCNCKVAHIHVSLGAHNISADEWDRQVIRVRRRIPHPEYDAETLHNDIMLLQLEEKANLSCEVGPIRLAHRAVKKGAVCSVAGWGGTEPWAGSPTSSVLLEAKLKVMGDELCSRHGEGYRSSMMICAGDPEEGKDTWQGDSGGPLVCNGKAQGIVSYGNEEMSPSGVYTNVIHYLPWIRKMLNKLDM</sequence>
<feature type="domain" description="Peptidase S1" evidence="9">
    <location>
        <begin position="22"/>
        <end position="248"/>
    </location>
</feature>
<keyword evidence="2 8" id="KW-0645">Protease</keyword>
<dbReference type="GO" id="GO:0006508">
    <property type="term" value="P:proteolysis"/>
    <property type="evidence" value="ECO:0007669"/>
    <property type="project" value="UniProtKB-KW"/>
</dbReference>
<evidence type="ECO:0000256" key="8">
    <source>
        <dbReference type="RuleBase" id="RU363034"/>
    </source>
</evidence>
<keyword evidence="6" id="KW-0865">Zymogen</keyword>
<keyword evidence="3" id="KW-0732">Signal</keyword>
<dbReference type="SUPFAM" id="SSF50494">
    <property type="entry name" value="Trypsin-like serine proteases"/>
    <property type="match status" value="1"/>
</dbReference>
<dbReference type="PANTHER" id="PTHR24271">
    <property type="entry name" value="KALLIKREIN-RELATED"/>
    <property type="match status" value="1"/>
</dbReference>
<dbReference type="AlphaFoldDB" id="A0A8D0HHS1"/>
<keyword evidence="5 8" id="KW-0720">Serine protease</keyword>
<dbReference type="Pfam" id="PF00089">
    <property type="entry name" value="Trypsin"/>
    <property type="match status" value="1"/>
</dbReference>
<dbReference type="Proteomes" id="UP000694392">
    <property type="component" value="Unplaced"/>
</dbReference>
<organism evidence="10 11">
    <name type="scientific">Sphenodon punctatus</name>
    <name type="common">Tuatara</name>
    <name type="synonym">Hatteria punctata</name>
    <dbReference type="NCBI Taxonomy" id="8508"/>
    <lineage>
        <taxon>Eukaryota</taxon>
        <taxon>Metazoa</taxon>
        <taxon>Chordata</taxon>
        <taxon>Craniata</taxon>
        <taxon>Vertebrata</taxon>
        <taxon>Euteleostomi</taxon>
        <taxon>Lepidosauria</taxon>
        <taxon>Sphenodontia</taxon>
        <taxon>Sphenodontidae</taxon>
        <taxon>Sphenodon</taxon>
    </lineage>
</organism>
<dbReference type="Gene3D" id="2.40.10.10">
    <property type="entry name" value="Trypsin-like serine proteases"/>
    <property type="match status" value="2"/>
</dbReference>
<accession>A0A8D0HHS1</accession>
<dbReference type="PANTHER" id="PTHR24271:SF81">
    <property type="entry name" value="GRANZYME B"/>
    <property type="match status" value="1"/>
</dbReference>
<dbReference type="PROSITE" id="PS00135">
    <property type="entry name" value="TRYPSIN_SER"/>
    <property type="match status" value="1"/>
</dbReference>
<evidence type="ECO:0000256" key="7">
    <source>
        <dbReference type="ARBA" id="ARBA00023157"/>
    </source>
</evidence>
<dbReference type="InterPro" id="IPR018114">
    <property type="entry name" value="TRYPSIN_HIS"/>
</dbReference>
<reference evidence="10" key="1">
    <citation type="submission" date="2025-08" db="UniProtKB">
        <authorList>
            <consortium name="Ensembl"/>
        </authorList>
    </citation>
    <scope>IDENTIFICATION</scope>
</reference>
<dbReference type="InterPro" id="IPR043504">
    <property type="entry name" value="Peptidase_S1_PA_chymotrypsin"/>
</dbReference>
<evidence type="ECO:0000256" key="6">
    <source>
        <dbReference type="ARBA" id="ARBA00023145"/>
    </source>
</evidence>
<dbReference type="GeneTree" id="ENSGT01030000234551"/>
<keyword evidence="11" id="KW-1185">Reference proteome</keyword>
<dbReference type="InterPro" id="IPR033116">
    <property type="entry name" value="TRYPSIN_SER"/>
</dbReference>
<dbReference type="GO" id="GO:0005737">
    <property type="term" value="C:cytoplasm"/>
    <property type="evidence" value="ECO:0007669"/>
    <property type="project" value="TreeGrafter"/>
</dbReference>
<dbReference type="GO" id="GO:0004252">
    <property type="term" value="F:serine-type endopeptidase activity"/>
    <property type="evidence" value="ECO:0007669"/>
    <property type="project" value="InterPro"/>
</dbReference>
<dbReference type="GO" id="GO:0035821">
    <property type="term" value="P:modulation of process of another organism"/>
    <property type="evidence" value="ECO:0007669"/>
    <property type="project" value="UniProtKB-ARBA"/>
</dbReference>
<keyword evidence="7" id="KW-1015">Disulfide bond</keyword>
<dbReference type="FunFam" id="2.40.10.10:FF:000005">
    <property type="entry name" value="Serine protease 37"/>
    <property type="match status" value="1"/>
</dbReference>
<evidence type="ECO:0000313" key="11">
    <source>
        <dbReference type="Proteomes" id="UP000694392"/>
    </source>
</evidence>
<dbReference type="OMA" id="HANLCAG"/>
<evidence type="ECO:0000256" key="5">
    <source>
        <dbReference type="ARBA" id="ARBA00022825"/>
    </source>
</evidence>
<dbReference type="PRINTS" id="PR00722">
    <property type="entry name" value="CHYMOTRYPSIN"/>
</dbReference>
<evidence type="ECO:0000259" key="9">
    <source>
        <dbReference type="PROSITE" id="PS50240"/>
    </source>
</evidence>
<dbReference type="Ensembl" id="ENSSPUT00000021475.1">
    <property type="protein sequence ID" value="ENSSPUP00000020168.1"/>
    <property type="gene ID" value="ENSSPUG00000015453.1"/>
</dbReference>
<evidence type="ECO:0000256" key="4">
    <source>
        <dbReference type="ARBA" id="ARBA00022801"/>
    </source>
</evidence>
<dbReference type="InterPro" id="IPR001254">
    <property type="entry name" value="Trypsin_dom"/>
</dbReference>
<evidence type="ECO:0000313" key="10">
    <source>
        <dbReference type="Ensembl" id="ENSSPUP00000020168.1"/>
    </source>
</evidence>
<protein>
    <recommendedName>
        <fullName evidence="9">Peptidase S1 domain-containing protein</fullName>
    </recommendedName>
</protein>